<keyword evidence="5 10" id="KW-0812">Transmembrane</keyword>
<evidence type="ECO:0000256" key="1">
    <source>
        <dbReference type="ARBA" id="ARBA00004429"/>
    </source>
</evidence>
<feature type="transmembrane region" description="Helical" evidence="10">
    <location>
        <begin position="282"/>
        <end position="302"/>
    </location>
</feature>
<dbReference type="GO" id="GO:0015297">
    <property type="term" value="F:antiporter activity"/>
    <property type="evidence" value="ECO:0007669"/>
    <property type="project" value="UniProtKB-KW"/>
</dbReference>
<evidence type="ECO:0000313" key="11">
    <source>
        <dbReference type="EMBL" id="MBR0684219.1"/>
    </source>
</evidence>
<dbReference type="InterPro" id="IPR002528">
    <property type="entry name" value="MATE_fam"/>
</dbReference>
<dbReference type="InterPro" id="IPR048279">
    <property type="entry name" value="MdtK-like"/>
</dbReference>
<comment type="caution">
    <text evidence="11">The sequence shown here is derived from an EMBL/GenBank/DDBJ whole genome shotgun (WGS) entry which is preliminary data.</text>
</comment>
<evidence type="ECO:0000256" key="4">
    <source>
        <dbReference type="ARBA" id="ARBA00022475"/>
    </source>
</evidence>
<dbReference type="InterPro" id="IPR050222">
    <property type="entry name" value="MATE_MdtK"/>
</dbReference>
<evidence type="ECO:0000256" key="2">
    <source>
        <dbReference type="ARBA" id="ARBA00022448"/>
    </source>
</evidence>
<dbReference type="Proteomes" id="UP001138709">
    <property type="component" value="Unassembled WGS sequence"/>
</dbReference>
<dbReference type="NCBIfam" id="TIGR00797">
    <property type="entry name" value="matE"/>
    <property type="match status" value="1"/>
</dbReference>
<feature type="transmembrane region" description="Helical" evidence="10">
    <location>
        <begin position="237"/>
        <end position="262"/>
    </location>
</feature>
<evidence type="ECO:0000256" key="3">
    <source>
        <dbReference type="ARBA" id="ARBA00022449"/>
    </source>
</evidence>
<dbReference type="GO" id="GO:0006811">
    <property type="term" value="P:monoatomic ion transport"/>
    <property type="evidence" value="ECO:0007669"/>
    <property type="project" value="UniProtKB-KW"/>
</dbReference>
<protein>
    <recommendedName>
        <fullName evidence="9">Multidrug-efflux transporter</fullName>
    </recommendedName>
</protein>
<dbReference type="EMBL" id="JAAEDL010000064">
    <property type="protein sequence ID" value="MBR0684219.1"/>
    <property type="molecule type" value="Genomic_DNA"/>
</dbReference>
<dbReference type="GO" id="GO:0042910">
    <property type="term" value="F:xenobiotic transmembrane transporter activity"/>
    <property type="evidence" value="ECO:0007669"/>
    <property type="project" value="InterPro"/>
</dbReference>
<dbReference type="RefSeq" id="WP_211850062.1">
    <property type="nucleotide sequence ID" value="NZ_JAAEDL010000064.1"/>
</dbReference>
<feature type="transmembrane region" description="Helical" evidence="10">
    <location>
        <begin position="411"/>
        <end position="434"/>
    </location>
</feature>
<evidence type="ECO:0000256" key="8">
    <source>
        <dbReference type="ARBA" id="ARBA00023136"/>
    </source>
</evidence>
<keyword evidence="2" id="KW-0813">Transport</keyword>
<name>A0A9X9XKI3_9PROT</name>
<gene>
    <name evidence="11" type="ORF">GXW74_27385</name>
</gene>
<feature type="transmembrane region" description="Helical" evidence="10">
    <location>
        <begin position="196"/>
        <end position="216"/>
    </location>
</feature>
<keyword evidence="7" id="KW-0406">Ion transport</keyword>
<feature type="transmembrane region" description="Helical" evidence="10">
    <location>
        <begin position="314"/>
        <end position="335"/>
    </location>
</feature>
<feature type="transmembrane region" description="Helical" evidence="10">
    <location>
        <begin position="136"/>
        <end position="157"/>
    </location>
</feature>
<dbReference type="GO" id="GO:0005886">
    <property type="term" value="C:plasma membrane"/>
    <property type="evidence" value="ECO:0007669"/>
    <property type="project" value="UniProtKB-SubCell"/>
</dbReference>
<evidence type="ECO:0000256" key="6">
    <source>
        <dbReference type="ARBA" id="ARBA00022989"/>
    </source>
</evidence>
<comment type="subcellular location">
    <subcellularLocation>
        <location evidence="1">Cell inner membrane</location>
        <topology evidence="1">Multi-pass membrane protein</topology>
    </subcellularLocation>
</comment>
<dbReference type="AlphaFoldDB" id="A0A9X9XKI3"/>
<feature type="transmembrane region" description="Helical" evidence="10">
    <location>
        <begin position="387"/>
        <end position="405"/>
    </location>
</feature>
<feature type="transmembrane region" description="Helical" evidence="10">
    <location>
        <begin position="96"/>
        <end position="116"/>
    </location>
</feature>
<dbReference type="PIRSF" id="PIRSF006603">
    <property type="entry name" value="DinF"/>
    <property type="match status" value="1"/>
</dbReference>
<keyword evidence="4" id="KW-1003">Cell membrane</keyword>
<accession>A0A9X9XKI3</accession>
<reference evidence="11" key="1">
    <citation type="submission" date="2020-01" db="EMBL/GenBank/DDBJ databases">
        <authorList>
            <person name="Rat A."/>
        </authorList>
    </citation>
    <scope>NUCLEOTIDE SEQUENCE</scope>
    <source>
        <strain evidence="11">LMG 31228</strain>
    </source>
</reference>
<proteinExistence type="predicted"/>
<reference evidence="11" key="2">
    <citation type="journal article" date="2021" name="Syst. Appl. Microbiol.">
        <title>Roseomonas hellenica sp. nov., isolated from roots of wild-growing Alkanna tinctoria.</title>
        <authorList>
            <person name="Rat A."/>
            <person name="Naranjo H.D."/>
            <person name="Lebbe L."/>
            <person name="Cnockaert M."/>
            <person name="Krigas N."/>
            <person name="Grigoriadou K."/>
            <person name="Maloupa E."/>
            <person name="Willems A."/>
        </authorList>
    </citation>
    <scope>NUCLEOTIDE SEQUENCE</scope>
    <source>
        <strain evidence="11">LMG 31228</strain>
    </source>
</reference>
<dbReference type="PANTHER" id="PTHR43298:SF2">
    <property type="entry name" value="FMN_FAD EXPORTER YEEO-RELATED"/>
    <property type="match status" value="1"/>
</dbReference>
<feature type="transmembrane region" description="Helical" evidence="10">
    <location>
        <begin position="49"/>
        <end position="75"/>
    </location>
</feature>
<evidence type="ECO:0000256" key="10">
    <source>
        <dbReference type="SAM" id="Phobius"/>
    </source>
</evidence>
<sequence length="440" mass="44086">MTHPQEAPPPAAVREIARLSAPTILVTFVQAAAQTAEAAMIGRLSTEALAGYALVLPLIMLMQMTSGGAMGGGVASAVARALGGGRREEAAALVKHAALIALGMGLATTVLVLGFGPMLFRAVGGSGATLGHAMSYASILFGGAVLVWLSNILGAVLRGAGKMRLPAIIMTAVWVLEAPLSGVLMLGLGWGLEGAAIAYLIAFGVATASMLVVIARGGAGFVPSIAAPLRRKLFMRILSVGVVATVMATIANIAVVLMTALVARHGTAAIAAYGVGVRLEFLIIPLGFGIGVALLTLVGRRVGAGAWAEARATAWRGGLVAGAAAGAIGLAAAVFPHPLAQIFASDPAVQEAIVLYLRWVGPSFGPFGLGMALYFACQGAGRMRGPFAAAVARLGVAVGGGWLLAEFTGAGLAGAFAAIAAGLVAYGALVAVSVRPGVWR</sequence>
<evidence type="ECO:0000256" key="7">
    <source>
        <dbReference type="ARBA" id="ARBA00023065"/>
    </source>
</evidence>
<keyword evidence="12" id="KW-1185">Reference proteome</keyword>
<evidence type="ECO:0000256" key="5">
    <source>
        <dbReference type="ARBA" id="ARBA00022692"/>
    </source>
</evidence>
<feature type="transmembrane region" description="Helical" evidence="10">
    <location>
        <begin position="355"/>
        <end position="375"/>
    </location>
</feature>
<keyword evidence="6 10" id="KW-1133">Transmembrane helix</keyword>
<keyword evidence="3" id="KW-0050">Antiport</keyword>
<evidence type="ECO:0000313" key="12">
    <source>
        <dbReference type="Proteomes" id="UP001138709"/>
    </source>
</evidence>
<evidence type="ECO:0000256" key="9">
    <source>
        <dbReference type="ARBA" id="ARBA00031636"/>
    </source>
</evidence>
<dbReference type="Pfam" id="PF01554">
    <property type="entry name" value="MatE"/>
    <property type="match status" value="2"/>
</dbReference>
<feature type="transmembrane region" description="Helical" evidence="10">
    <location>
        <begin position="169"/>
        <end position="190"/>
    </location>
</feature>
<organism evidence="11 12">
    <name type="scientific">Neoroseomonas eburnea</name>
    <dbReference type="NCBI Taxonomy" id="1346889"/>
    <lineage>
        <taxon>Bacteria</taxon>
        <taxon>Pseudomonadati</taxon>
        <taxon>Pseudomonadota</taxon>
        <taxon>Alphaproteobacteria</taxon>
        <taxon>Acetobacterales</taxon>
        <taxon>Acetobacteraceae</taxon>
        <taxon>Neoroseomonas</taxon>
    </lineage>
</organism>
<dbReference type="PANTHER" id="PTHR43298">
    <property type="entry name" value="MULTIDRUG RESISTANCE PROTEIN NORM-RELATED"/>
    <property type="match status" value="1"/>
</dbReference>
<keyword evidence="8 10" id="KW-0472">Membrane</keyword>